<name>A0A1F6AI14_9BACT</name>
<proteinExistence type="predicted"/>
<dbReference type="Proteomes" id="UP000178759">
    <property type="component" value="Unassembled WGS sequence"/>
</dbReference>
<evidence type="ECO:0000313" key="3">
    <source>
        <dbReference type="Proteomes" id="UP000178759"/>
    </source>
</evidence>
<evidence type="ECO:0008006" key="4">
    <source>
        <dbReference type="Google" id="ProtNLM"/>
    </source>
</evidence>
<dbReference type="AlphaFoldDB" id="A0A1F6AI14"/>
<evidence type="ECO:0000256" key="1">
    <source>
        <dbReference type="SAM" id="Phobius"/>
    </source>
</evidence>
<gene>
    <name evidence="2" type="ORF">A3A79_02450</name>
</gene>
<dbReference type="EMBL" id="MFJV01000001">
    <property type="protein sequence ID" value="OGG24033.1"/>
    <property type="molecule type" value="Genomic_DNA"/>
</dbReference>
<dbReference type="STRING" id="1798392.A3A79_02450"/>
<keyword evidence="1" id="KW-0812">Transmembrane</keyword>
<keyword evidence="1" id="KW-1133">Transmembrane helix</keyword>
<reference evidence="2 3" key="1">
    <citation type="journal article" date="2016" name="Nat. Commun.">
        <title>Thousands of microbial genomes shed light on interconnected biogeochemical processes in an aquifer system.</title>
        <authorList>
            <person name="Anantharaman K."/>
            <person name="Brown C.T."/>
            <person name="Hug L.A."/>
            <person name="Sharon I."/>
            <person name="Castelle C.J."/>
            <person name="Probst A.J."/>
            <person name="Thomas B.C."/>
            <person name="Singh A."/>
            <person name="Wilkins M.J."/>
            <person name="Karaoz U."/>
            <person name="Brodie E.L."/>
            <person name="Williams K.H."/>
            <person name="Hubbard S.S."/>
            <person name="Banfield J.F."/>
        </authorList>
    </citation>
    <scope>NUCLEOTIDE SEQUENCE [LARGE SCALE GENOMIC DNA]</scope>
</reference>
<keyword evidence="1" id="KW-0472">Membrane</keyword>
<feature type="transmembrane region" description="Helical" evidence="1">
    <location>
        <begin position="16"/>
        <end position="37"/>
    </location>
</feature>
<organism evidence="2 3">
    <name type="scientific">Candidatus Gottesmanbacteria bacterium RIFCSPLOWO2_01_FULL_43_11b</name>
    <dbReference type="NCBI Taxonomy" id="1798392"/>
    <lineage>
        <taxon>Bacteria</taxon>
        <taxon>Candidatus Gottesmaniibacteriota</taxon>
    </lineage>
</organism>
<evidence type="ECO:0000313" key="2">
    <source>
        <dbReference type="EMBL" id="OGG24033.1"/>
    </source>
</evidence>
<accession>A0A1F6AI14</accession>
<sequence>MNIGKFSYYCRKIHRWSLWFVVILGLIQMTTGLTMKYPNFFSFFNPSSARALHSQTATYFVIAFSIQMFTGLVMYITPWILRFRQ</sequence>
<protein>
    <recommendedName>
        <fullName evidence="4">Cytochrome b561 bacterial/Ni-hydrogenase domain-containing protein</fullName>
    </recommendedName>
</protein>
<feature type="transmembrane region" description="Helical" evidence="1">
    <location>
        <begin position="57"/>
        <end position="81"/>
    </location>
</feature>
<comment type="caution">
    <text evidence="2">The sequence shown here is derived from an EMBL/GenBank/DDBJ whole genome shotgun (WGS) entry which is preliminary data.</text>
</comment>